<accession>A0A208ZMK2</accession>
<dbReference type="Pfam" id="PF00005">
    <property type="entry name" value="ABC_tran"/>
    <property type="match status" value="1"/>
</dbReference>
<dbReference type="GO" id="GO:0005524">
    <property type="term" value="F:ATP binding"/>
    <property type="evidence" value="ECO:0007669"/>
    <property type="project" value="UniProtKB-KW"/>
</dbReference>
<comment type="caution">
    <text evidence="6">The sequence shown here is derived from an EMBL/GenBank/DDBJ whole genome shotgun (WGS) entry which is preliminary data.</text>
</comment>
<dbReference type="GO" id="GO:0016887">
    <property type="term" value="F:ATP hydrolysis activity"/>
    <property type="evidence" value="ECO:0007669"/>
    <property type="project" value="InterPro"/>
</dbReference>
<dbReference type="Pfam" id="PF14524">
    <property type="entry name" value="Wzt_C"/>
    <property type="match status" value="1"/>
</dbReference>
<keyword evidence="2" id="KW-0813">Transport</keyword>
<evidence type="ECO:0000256" key="3">
    <source>
        <dbReference type="ARBA" id="ARBA00022741"/>
    </source>
</evidence>
<evidence type="ECO:0000256" key="4">
    <source>
        <dbReference type="ARBA" id="ARBA00022840"/>
    </source>
</evidence>
<dbReference type="RefSeq" id="WP_087816568.1">
    <property type="nucleotide sequence ID" value="NZ_CBCPKE010000010.1"/>
</dbReference>
<sequence length="425" mass="47536">MGSIIVNQLSKAYKNYHNKWSRLIEWWGLSNKKRYNIKSVLNDINFTIEAGESVGIIGVNGAGKSTLLKLITGTTQLTSGEIKVNGRIAALLELGIGFHPDFTGRQNVHMAGQLLGYTSEEIETLFPEIEAFAEIGEYIEQPLRMYSSGMQARLAFAVATATKPDILIVDEALSVGDVYFQAKCYSRISEYKKQGMTLLLVSHAVMDISKQCDRAIFLKSGKVYADGPSREVVNMYMDDLFGKKKVENERSKVITLNQHSEDLYHTRPGYLKEEYRWGQGGAKIIDYMTVCGAVEYPSVINTNDKLDVYVKVFFEHDFEHITPGILIKSLEGVFIYGSNSYLSTKGKTLPDGKSGHVVIYKFSLNLCLNEGAYLLSLGLSAGDPTQTTAPVDRRYDSVLLKVTNNVHMWGLVDMQADFVQVEEFF</sequence>
<evidence type="ECO:0000259" key="5">
    <source>
        <dbReference type="PROSITE" id="PS50893"/>
    </source>
</evidence>
<evidence type="ECO:0000256" key="1">
    <source>
        <dbReference type="ARBA" id="ARBA00005417"/>
    </source>
</evidence>
<dbReference type="CDD" id="cd10147">
    <property type="entry name" value="Wzt_C-like"/>
    <property type="match status" value="1"/>
</dbReference>
<evidence type="ECO:0000256" key="2">
    <source>
        <dbReference type="ARBA" id="ARBA00022448"/>
    </source>
</evidence>
<dbReference type="Gene3D" id="3.40.50.300">
    <property type="entry name" value="P-loop containing nucleotide triphosphate hydrolases"/>
    <property type="match status" value="1"/>
</dbReference>
<dbReference type="InterPro" id="IPR027417">
    <property type="entry name" value="P-loop_NTPase"/>
</dbReference>
<feature type="domain" description="ABC transporter" evidence="5">
    <location>
        <begin position="24"/>
        <end position="245"/>
    </location>
</feature>
<dbReference type="Gene3D" id="2.70.50.60">
    <property type="entry name" value="abc- transporter (atp binding component) like domain"/>
    <property type="match status" value="1"/>
</dbReference>
<dbReference type="PROSITE" id="PS00211">
    <property type="entry name" value="ABC_TRANSPORTER_1"/>
    <property type="match status" value="1"/>
</dbReference>
<dbReference type="InterPro" id="IPR003593">
    <property type="entry name" value="AAA+_ATPase"/>
</dbReference>
<evidence type="ECO:0000313" key="6">
    <source>
        <dbReference type="EMBL" id="OVZ81714.1"/>
    </source>
</evidence>
<dbReference type="GO" id="GO:0016020">
    <property type="term" value="C:membrane"/>
    <property type="evidence" value="ECO:0007669"/>
    <property type="project" value="InterPro"/>
</dbReference>
<dbReference type="InterPro" id="IPR029439">
    <property type="entry name" value="Wzt_C"/>
</dbReference>
<proteinExistence type="inferred from homology"/>
<dbReference type="CDD" id="cd03220">
    <property type="entry name" value="ABC_KpsT_Wzt"/>
    <property type="match status" value="1"/>
</dbReference>
<evidence type="ECO:0000313" key="7">
    <source>
        <dbReference type="Proteomes" id="UP000196440"/>
    </source>
</evidence>
<dbReference type="AlphaFoldDB" id="A0A208ZMK2"/>
<organism evidence="6 7">
    <name type="scientific">Yersinia intermedia</name>
    <dbReference type="NCBI Taxonomy" id="631"/>
    <lineage>
        <taxon>Bacteria</taxon>
        <taxon>Pseudomonadati</taxon>
        <taxon>Pseudomonadota</taxon>
        <taxon>Gammaproteobacteria</taxon>
        <taxon>Enterobacterales</taxon>
        <taxon>Yersiniaceae</taxon>
        <taxon>Yersinia</taxon>
    </lineage>
</organism>
<dbReference type="GO" id="GO:0140359">
    <property type="term" value="F:ABC-type transporter activity"/>
    <property type="evidence" value="ECO:0007669"/>
    <property type="project" value="InterPro"/>
</dbReference>
<name>A0A208ZMK2_YERIN</name>
<dbReference type="SUPFAM" id="SSF52540">
    <property type="entry name" value="P-loop containing nucleoside triphosphate hydrolases"/>
    <property type="match status" value="1"/>
</dbReference>
<dbReference type="Proteomes" id="UP000196440">
    <property type="component" value="Unassembled WGS sequence"/>
</dbReference>
<dbReference type="InterPro" id="IPR003439">
    <property type="entry name" value="ABC_transporter-like_ATP-bd"/>
</dbReference>
<gene>
    <name evidence="6" type="ORF">CBW57_21095</name>
</gene>
<dbReference type="InterPro" id="IPR015860">
    <property type="entry name" value="ABC_transpr_TagH-like"/>
</dbReference>
<dbReference type="PROSITE" id="PS50893">
    <property type="entry name" value="ABC_TRANSPORTER_2"/>
    <property type="match status" value="1"/>
</dbReference>
<comment type="similarity">
    <text evidence="1">Belongs to the ABC transporter superfamily.</text>
</comment>
<protein>
    <submittedName>
        <fullName evidence="6">ABC transporter ATP-binding protein</fullName>
    </submittedName>
</protein>
<keyword evidence="3" id="KW-0547">Nucleotide-binding</keyword>
<reference evidence="6 7" key="1">
    <citation type="submission" date="2017-05" db="EMBL/GenBank/DDBJ databases">
        <title>Whole genome sequencing of Yersinia kristensenii.</title>
        <authorList>
            <person name="Campioni F."/>
        </authorList>
    </citation>
    <scope>NUCLEOTIDE SEQUENCE [LARGE SCALE GENOMIC DNA]</scope>
    <source>
        <strain evidence="6 7">CFSAN060536</strain>
    </source>
</reference>
<dbReference type="SMART" id="SM00382">
    <property type="entry name" value="AAA"/>
    <property type="match status" value="1"/>
</dbReference>
<dbReference type="EMBL" id="NHOI01000039">
    <property type="protein sequence ID" value="OVZ81714.1"/>
    <property type="molecule type" value="Genomic_DNA"/>
</dbReference>
<keyword evidence="4 6" id="KW-0067">ATP-binding</keyword>
<dbReference type="PANTHER" id="PTHR46743">
    <property type="entry name" value="TEICHOIC ACIDS EXPORT ATP-BINDING PROTEIN TAGH"/>
    <property type="match status" value="1"/>
</dbReference>
<dbReference type="PANTHER" id="PTHR46743:SF2">
    <property type="entry name" value="TEICHOIC ACIDS EXPORT ATP-BINDING PROTEIN TAGH"/>
    <property type="match status" value="1"/>
</dbReference>
<dbReference type="InterPro" id="IPR017871">
    <property type="entry name" value="ABC_transporter-like_CS"/>
</dbReference>
<dbReference type="InterPro" id="IPR050683">
    <property type="entry name" value="Bact_Polysacc_Export_ATP-bd"/>
</dbReference>